<sequence>MNEPRPTVAIIGASGKPNRYSYKSYKAHAACGYEVYLVNPRGGEIEDRRVYATIDEIPPTNLNRVTMYVSPAIGGTLLEAIARKGCEELWFNPGSESDELVERARALGLNPVVACSLVDCQSRPQRD</sequence>
<dbReference type="InterPro" id="IPR036291">
    <property type="entry name" value="NAD(P)-bd_dom_sf"/>
</dbReference>
<organism evidence="2 3">
    <name type="scientific">Botrimarina hoheduenensis</name>
    <dbReference type="NCBI Taxonomy" id="2528000"/>
    <lineage>
        <taxon>Bacteria</taxon>
        <taxon>Pseudomonadati</taxon>
        <taxon>Planctomycetota</taxon>
        <taxon>Planctomycetia</taxon>
        <taxon>Pirellulales</taxon>
        <taxon>Lacipirellulaceae</taxon>
        <taxon>Botrimarina</taxon>
    </lineage>
</organism>
<dbReference type="SMART" id="SM00881">
    <property type="entry name" value="CoA_binding"/>
    <property type="match status" value="1"/>
</dbReference>
<dbReference type="AlphaFoldDB" id="A0A5C5W902"/>
<accession>A0A5C5W902</accession>
<dbReference type="PANTHER" id="PTHR33303:SF2">
    <property type="entry name" value="COA-BINDING DOMAIN-CONTAINING PROTEIN"/>
    <property type="match status" value="1"/>
</dbReference>
<reference evidence="2 3" key="1">
    <citation type="submission" date="2019-02" db="EMBL/GenBank/DDBJ databases">
        <title>Deep-cultivation of Planctomycetes and their phenomic and genomic characterization uncovers novel biology.</title>
        <authorList>
            <person name="Wiegand S."/>
            <person name="Jogler M."/>
            <person name="Boedeker C."/>
            <person name="Pinto D."/>
            <person name="Vollmers J."/>
            <person name="Rivas-Marin E."/>
            <person name="Kohn T."/>
            <person name="Peeters S.H."/>
            <person name="Heuer A."/>
            <person name="Rast P."/>
            <person name="Oberbeckmann S."/>
            <person name="Bunk B."/>
            <person name="Jeske O."/>
            <person name="Meyerdierks A."/>
            <person name="Storesund J.E."/>
            <person name="Kallscheuer N."/>
            <person name="Luecker S."/>
            <person name="Lage O.M."/>
            <person name="Pohl T."/>
            <person name="Merkel B.J."/>
            <person name="Hornburger P."/>
            <person name="Mueller R.-W."/>
            <person name="Bruemmer F."/>
            <person name="Labrenz M."/>
            <person name="Spormann A.M."/>
            <person name="Op Den Camp H."/>
            <person name="Overmann J."/>
            <person name="Amann R."/>
            <person name="Jetten M.S.M."/>
            <person name="Mascher T."/>
            <person name="Medema M.H."/>
            <person name="Devos D.P."/>
            <person name="Kaster A.-K."/>
            <person name="Ovreas L."/>
            <person name="Rohde M."/>
            <person name="Galperin M.Y."/>
            <person name="Jogler C."/>
        </authorList>
    </citation>
    <scope>NUCLEOTIDE SEQUENCE [LARGE SCALE GENOMIC DNA]</scope>
    <source>
        <strain evidence="2 3">Pla111</strain>
    </source>
</reference>
<dbReference type="PANTHER" id="PTHR33303">
    <property type="entry name" value="CYTOPLASMIC PROTEIN-RELATED"/>
    <property type="match status" value="1"/>
</dbReference>
<dbReference type="RefSeq" id="WP_146573086.1">
    <property type="nucleotide sequence ID" value="NZ_SJPH01000003.1"/>
</dbReference>
<dbReference type="OrthoDB" id="9804695at2"/>
<keyword evidence="3" id="KW-1185">Reference proteome</keyword>
<protein>
    <recommendedName>
        <fullName evidence="1">CoA-binding domain-containing protein</fullName>
    </recommendedName>
</protein>
<comment type="caution">
    <text evidence="2">The sequence shown here is derived from an EMBL/GenBank/DDBJ whole genome shotgun (WGS) entry which is preliminary data.</text>
</comment>
<gene>
    <name evidence="2" type="ORF">Pla111_16050</name>
</gene>
<dbReference type="Gene3D" id="3.40.50.720">
    <property type="entry name" value="NAD(P)-binding Rossmann-like Domain"/>
    <property type="match status" value="1"/>
</dbReference>
<proteinExistence type="predicted"/>
<dbReference type="Proteomes" id="UP000318995">
    <property type="component" value="Unassembled WGS sequence"/>
</dbReference>
<feature type="domain" description="CoA-binding" evidence="1">
    <location>
        <begin position="1"/>
        <end position="95"/>
    </location>
</feature>
<evidence type="ECO:0000313" key="2">
    <source>
        <dbReference type="EMBL" id="TWT46509.1"/>
    </source>
</evidence>
<dbReference type="Pfam" id="PF13380">
    <property type="entry name" value="CoA_binding_2"/>
    <property type="match status" value="1"/>
</dbReference>
<evidence type="ECO:0000313" key="3">
    <source>
        <dbReference type="Proteomes" id="UP000318995"/>
    </source>
</evidence>
<dbReference type="InterPro" id="IPR003781">
    <property type="entry name" value="CoA-bd"/>
</dbReference>
<evidence type="ECO:0000259" key="1">
    <source>
        <dbReference type="SMART" id="SM00881"/>
    </source>
</evidence>
<name>A0A5C5W902_9BACT</name>
<dbReference type="SUPFAM" id="SSF51735">
    <property type="entry name" value="NAD(P)-binding Rossmann-fold domains"/>
    <property type="match status" value="1"/>
</dbReference>
<dbReference type="EMBL" id="SJPH01000003">
    <property type="protein sequence ID" value="TWT46509.1"/>
    <property type="molecule type" value="Genomic_DNA"/>
</dbReference>